<keyword evidence="4" id="KW-1185">Reference proteome</keyword>
<gene>
    <name evidence="2" type="ORF">FGRAMPH1_01T27687</name>
</gene>
<evidence type="ECO:0000313" key="2">
    <source>
        <dbReference type="EMBL" id="CEF84531.1"/>
    </source>
</evidence>
<protein>
    <submittedName>
        <fullName evidence="2">Chromosome 4, complete genome</fullName>
    </submittedName>
</protein>
<evidence type="ECO:0000313" key="4">
    <source>
        <dbReference type="Proteomes" id="UP000070720"/>
    </source>
</evidence>
<dbReference type="RefSeq" id="XP_011328580.1">
    <property type="nucleotide sequence ID" value="XM_011330278.1"/>
</dbReference>
<dbReference type="HOGENOM" id="CLU_2223521_0_0_1"/>
<dbReference type="EnsemblFungi" id="CEF84531">
    <property type="protein sequence ID" value="CEF84531"/>
    <property type="gene ID" value="FGRRES_13529"/>
</dbReference>
<feature type="region of interest" description="Disordered" evidence="1">
    <location>
        <begin position="83"/>
        <end position="106"/>
    </location>
</feature>
<reference evidence="3 4" key="2">
    <citation type="journal article" date="2010" name="Nature">
        <title>Comparative genomics reveals mobile pathogenicity chromosomes in Fusarium.</title>
        <authorList>
            <person name="Ma L.J."/>
            <person name="van der Does H.C."/>
            <person name="Borkovich K.A."/>
            <person name="Coleman J.J."/>
            <person name="Daboussi M.J."/>
            <person name="Di Pietro A."/>
            <person name="Dufresne M."/>
            <person name="Freitag M."/>
            <person name="Grabherr M."/>
            <person name="Henrissat B."/>
            <person name="Houterman P.M."/>
            <person name="Kang S."/>
            <person name="Shim W.B."/>
            <person name="Woloshuk C."/>
            <person name="Xie X."/>
            <person name="Xu J.R."/>
            <person name="Antoniw J."/>
            <person name="Baker S.E."/>
            <person name="Bluhm B.H."/>
            <person name="Breakspear A."/>
            <person name="Brown D.W."/>
            <person name="Butchko R.A."/>
            <person name="Chapman S."/>
            <person name="Coulson R."/>
            <person name="Coutinho P.M."/>
            <person name="Danchin E.G."/>
            <person name="Diener A."/>
            <person name="Gale L.R."/>
            <person name="Gardiner D.M."/>
            <person name="Goff S."/>
            <person name="Hammond-Kosack K.E."/>
            <person name="Hilburn K."/>
            <person name="Hua-Van A."/>
            <person name="Jonkers W."/>
            <person name="Kazan K."/>
            <person name="Kodira C.D."/>
            <person name="Koehrsen M."/>
            <person name="Kumar L."/>
            <person name="Lee Y.H."/>
            <person name="Li L."/>
            <person name="Manners J.M."/>
            <person name="Miranda-Saavedra D."/>
            <person name="Mukherjee M."/>
            <person name="Park G."/>
            <person name="Park J."/>
            <person name="Park S.Y."/>
            <person name="Proctor R.H."/>
            <person name="Regev A."/>
            <person name="Ruiz-Roldan M.C."/>
            <person name="Sain D."/>
            <person name="Sakthikumar S."/>
            <person name="Sykes S."/>
            <person name="Schwartz D.C."/>
            <person name="Turgeon B.G."/>
            <person name="Wapinski I."/>
            <person name="Yoder O."/>
            <person name="Young S."/>
            <person name="Zeng Q."/>
            <person name="Zhou S."/>
            <person name="Galagan J."/>
            <person name="Cuomo C.A."/>
            <person name="Kistler H.C."/>
            <person name="Rep M."/>
        </authorList>
    </citation>
    <scope>GENOME REANNOTATION</scope>
    <source>
        <strain evidence="4">ATCC MYA-4620 / CBS 123657 / FGSC 9075 / NRRL 31084 / PH-1</strain>
        <strain evidence="3">PH-1 / ATCC MYA-4620 / FGSC 9075 / NRRL 31084</strain>
    </source>
</reference>
<reference evidence="3" key="5">
    <citation type="submission" date="2017-01" db="UniProtKB">
        <authorList>
            <consortium name="EnsemblFungi"/>
        </authorList>
    </citation>
    <scope>IDENTIFICATION</scope>
    <source>
        <strain evidence="3">PH-1 / ATCC MYA-4620 / FGSC 9075 / NRRL 31084</strain>
    </source>
</reference>
<sequence length="106" mass="11574">MLRIPAFRVYGPARNIPEWWIFNGRAKTINENKGSGAKTIVASSARVLVTEYGDVAVGVKIVDKQASDHGTSIANAARRFKASLRDEPNHQEPASRYLSETSTTSA</sequence>
<reference evidence="2 4" key="4">
    <citation type="journal article" date="2015" name="BMC Genomics">
        <title>The completed genome sequence of the pathogenic ascomycete fungus Fusarium graminearum.</title>
        <authorList>
            <person name="King R."/>
            <person name="Urban M."/>
            <person name="Hammond-Kosack M.C."/>
            <person name="Hassani-Pak K."/>
            <person name="Hammond-Kosack K.E."/>
        </authorList>
    </citation>
    <scope>NUCLEOTIDE SEQUENCE [LARGE SCALE GENOMIC DNA]</scope>
    <source>
        <strain evidence="4">ATCC MYA-4620 / CBS 123657 / FGSC 9075 / NRRL 31084 / PH-1</strain>
        <strain evidence="2">PH-1</strain>
    </source>
</reference>
<dbReference type="Proteomes" id="UP000070720">
    <property type="component" value="Chromosome 4"/>
</dbReference>
<evidence type="ECO:0000313" key="3">
    <source>
        <dbReference type="EnsemblFungi" id="CEF84531"/>
    </source>
</evidence>
<reference evidence="3 4" key="1">
    <citation type="journal article" date="2007" name="Science">
        <title>The Fusarium graminearum genome reveals a link between localized polymorphism and pathogen specialization.</title>
        <authorList>
            <person name="Cuomo C.A."/>
            <person name="Gueldener U."/>
            <person name="Xu J.-R."/>
            <person name="Trail F."/>
            <person name="Turgeon B.G."/>
            <person name="Di Pietro A."/>
            <person name="Walton J.D."/>
            <person name="Ma L.-J."/>
            <person name="Baker S.E."/>
            <person name="Rep M."/>
            <person name="Adam G."/>
            <person name="Antoniw J."/>
            <person name="Baldwin T."/>
            <person name="Calvo S.E."/>
            <person name="Chang Y.-L."/>
            <person name="DeCaprio D."/>
            <person name="Gale L.R."/>
            <person name="Gnerre S."/>
            <person name="Goswami R.S."/>
            <person name="Hammond-Kosack K."/>
            <person name="Harris L.J."/>
            <person name="Hilburn K."/>
            <person name="Kennell J.C."/>
            <person name="Kroken S."/>
            <person name="Magnuson J.K."/>
            <person name="Mannhaupt G."/>
            <person name="Mauceli E.W."/>
            <person name="Mewes H.-W."/>
            <person name="Mitterbauer R."/>
            <person name="Muehlbauer G."/>
            <person name="Muensterkoetter M."/>
            <person name="Nelson D."/>
            <person name="O'Donnell K."/>
            <person name="Ouellet T."/>
            <person name="Qi W."/>
            <person name="Quesneville H."/>
            <person name="Roncero M.I.G."/>
            <person name="Seong K.-Y."/>
            <person name="Tetko I.V."/>
            <person name="Urban M."/>
            <person name="Waalwijk C."/>
            <person name="Ward T.J."/>
            <person name="Yao J."/>
            <person name="Birren B.W."/>
            <person name="Kistler H.C."/>
        </authorList>
    </citation>
    <scope>NUCLEOTIDE SEQUENCE [LARGE SCALE GENOMIC DNA]</scope>
    <source>
        <strain evidence="4">ATCC MYA-4620 / CBS 123657 / FGSC 9075 / NRRL 31084 / PH-1</strain>
        <strain evidence="3">PH-1 / ATCC MYA-4620 / FGSC 9075 / NRRL 31084</strain>
    </source>
</reference>
<dbReference type="EMBL" id="HG970335">
    <property type="protein sequence ID" value="CEF84531.1"/>
    <property type="molecule type" value="Genomic_DNA"/>
</dbReference>
<dbReference type="InParanoid" id="I1S9J8"/>
<accession>I1S9J8</accession>
<dbReference type="OrthoDB" id="10387151at2759"/>
<dbReference type="VEuPathDB" id="FungiDB:FGRAMPH1_01G27687"/>
<proteinExistence type="predicted"/>
<dbReference type="KEGG" id="fgr:FGSG_13529"/>
<evidence type="ECO:0000256" key="1">
    <source>
        <dbReference type="SAM" id="MobiDB-lite"/>
    </source>
</evidence>
<reference key="3">
    <citation type="submission" date="2014-02" db="EMBL/GenBank/DDBJ databases">
        <title>A revised Fusarium graminearum genomic reference sequence using whole shotgun re-sequencing.</title>
        <authorList>
            <person name="King R."/>
            <person name="Urban M."/>
            <person name="Hassani-Pak K."/>
            <person name="Hammond-Kosack K."/>
        </authorList>
    </citation>
    <scope>NUCLEOTIDE SEQUENCE</scope>
    <source>
        <strain>PH-1</strain>
    </source>
</reference>
<dbReference type="AlphaFoldDB" id="I1S9J8"/>
<name>I1S9J8_GIBZE</name>
<organism evidence="2 4">
    <name type="scientific">Gibberella zeae (strain ATCC MYA-4620 / CBS 123657 / FGSC 9075 / NRRL 31084 / PH-1)</name>
    <name type="common">Wheat head blight fungus</name>
    <name type="synonym">Fusarium graminearum</name>
    <dbReference type="NCBI Taxonomy" id="229533"/>
    <lineage>
        <taxon>Eukaryota</taxon>
        <taxon>Fungi</taxon>
        <taxon>Dikarya</taxon>
        <taxon>Ascomycota</taxon>
        <taxon>Pezizomycotina</taxon>
        <taxon>Sordariomycetes</taxon>
        <taxon>Hypocreomycetidae</taxon>
        <taxon>Hypocreales</taxon>
        <taxon>Nectriaceae</taxon>
        <taxon>Fusarium</taxon>
    </lineage>
</organism>